<dbReference type="AlphaFoldDB" id="A0AAN7PFQ5"/>
<feature type="region of interest" description="Disordered" evidence="1">
    <location>
        <begin position="1"/>
        <end position="22"/>
    </location>
</feature>
<reference evidence="3" key="1">
    <citation type="submission" date="2023-01" db="EMBL/GenBank/DDBJ databases">
        <title>Key to firefly adult light organ development and bioluminescence: homeobox transcription factors regulate luciferase expression and transportation to peroxisome.</title>
        <authorList>
            <person name="Fu X."/>
        </authorList>
    </citation>
    <scope>NUCLEOTIDE SEQUENCE [LARGE SCALE GENOMIC DNA]</scope>
</reference>
<keyword evidence="3" id="KW-1185">Reference proteome</keyword>
<proteinExistence type="predicted"/>
<organism evidence="2 3">
    <name type="scientific">Aquatica leii</name>
    <dbReference type="NCBI Taxonomy" id="1421715"/>
    <lineage>
        <taxon>Eukaryota</taxon>
        <taxon>Metazoa</taxon>
        <taxon>Ecdysozoa</taxon>
        <taxon>Arthropoda</taxon>
        <taxon>Hexapoda</taxon>
        <taxon>Insecta</taxon>
        <taxon>Pterygota</taxon>
        <taxon>Neoptera</taxon>
        <taxon>Endopterygota</taxon>
        <taxon>Coleoptera</taxon>
        <taxon>Polyphaga</taxon>
        <taxon>Elateriformia</taxon>
        <taxon>Elateroidea</taxon>
        <taxon>Lampyridae</taxon>
        <taxon>Luciolinae</taxon>
        <taxon>Aquatica</taxon>
    </lineage>
</organism>
<evidence type="ECO:0000256" key="1">
    <source>
        <dbReference type="SAM" id="MobiDB-lite"/>
    </source>
</evidence>
<comment type="caution">
    <text evidence="2">The sequence shown here is derived from an EMBL/GenBank/DDBJ whole genome shotgun (WGS) entry which is preliminary data.</text>
</comment>
<evidence type="ECO:0000313" key="3">
    <source>
        <dbReference type="Proteomes" id="UP001353858"/>
    </source>
</evidence>
<name>A0AAN7PFQ5_9COLE</name>
<protein>
    <submittedName>
        <fullName evidence="2">Uncharacterized protein</fullName>
    </submittedName>
</protein>
<dbReference type="Proteomes" id="UP001353858">
    <property type="component" value="Unassembled WGS sequence"/>
</dbReference>
<dbReference type="EMBL" id="JARPUR010000001">
    <property type="protein sequence ID" value="KAK4884832.1"/>
    <property type="molecule type" value="Genomic_DNA"/>
</dbReference>
<sequence length="72" mass="7712">MAAPKYVDPGMPDGLHSDPTTSAPCAISTKPSIKRNCATQMPAKPYHVTWAPMLQSRNCSTQTTSPHKEGSV</sequence>
<accession>A0AAN7PFQ5</accession>
<gene>
    <name evidence="2" type="ORF">RN001_001103</name>
</gene>
<evidence type="ECO:0000313" key="2">
    <source>
        <dbReference type="EMBL" id="KAK4884832.1"/>
    </source>
</evidence>